<dbReference type="Pfam" id="PF13589">
    <property type="entry name" value="HATPase_c_3"/>
    <property type="match status" value="1"/>
</dbReference>
<dbReference type="EMBL" id="CABFWN010000002">
    <property type="protein sequence ID" value="VUG17934.1"/>
    <property type="molecule type" value="Genomic_DNA"/>
</dbReference>
<dbReference type="GO" id="GO:0016887">
    <property type="term" value="F:ATP hydrolysis activity"/>
    <property type="evidence" value="ECO:0007669"/>
    <property type="project" value="InterPro"/>
</dbReference>
<evidence type="ECO:0000256" key="2">
    <source>
        <dbReference type="ARBA" id="ARBA00022763"/>
    </source>
</evidence>
<dbReference type="InterPro" id="IPR038973">
    <property type="entry name" value="MutL/Mlh/Pms-like"/>
</dbReference>
<sequence>MAITRIDQTDVHQITSGQVIVDLTTAVKEVVENGLDAKATQIDITFKNYGKDSIVVTDNGSGIEEQDFESICLKHYTSKLSSFSDVETISTFGFRGEAMSSLCAISDVIVTTATAKTTPQAWCVEFNQMGRISSKKMTSRPIGTTVEISKLFERLPVRRIDLVKNIKREYHKAIAFLQCYALVSTGVRMIVRHIDARGRKSVVFSTSGSKELKRNITSLFGSGGARGLEAVDFTVSVPSKFHQGVQEIRFSGFISNASFGQGRSSSDRQFWYINGRPVHLPRFSKAVNEMYKKFNHLQYPMIVLILFMDQKFVDINVTPDKRTVMVSNEAKILESLREKLDGIFSANDVRIPVNDNVTERISERNNSVRQFTLESFSLKSDDTSSIPNTDEEDEIGDSKDETEREKDENEPGKGENELVKVQGEHVKGENEPVKVQEEPEEVQNEHEMVQDEHELVQDEPEKIEDEPEKVQNEYEKIEYDPVSCKMDNTSLKKKPQEREVDEFSTIADDNIKETSSFEKEKVQSTYSQSSQSILKSTSPILSPTIEVSRQESLSDFKLESSPIRTNMSRNDIIDSTQKRVEKVSFATFGQEREIDASKFDMKLRFLKRMRLVEQESSSKRQRLDDITDTNNAEKLLTLTVTKSDFMEMKIIGQFNLGFILVTRKNRNTGSVDMFIVDQHASDEKYNFERLQRDTKFQSQPLVVPQVLELNAVDEMIVSNNVDLFEKNGFKIRVKDDETTGRKIELLALPFSKNTQFNLMDFYELINMVREDEGNSSLRPTKVRSMFAMRACRSSIMIGRALKRSTMTKVIRHLSGLDKPWNCPHGRPTMRHLVELQGWSTFKKDCY</sequence>
<dbReference type="AlphaFoldDB" id="A0A7D9CX94"/>
<dbReference type="FunFam" id="3.30.1370.100:FF:000001">
    <property type="entry name" value="Mismatch repair endonuclease pms1, putative"/>
    <property type="match status" value="1"/>
</dbReference>
<dbReference type="NCBIfam" id="TIGR00585">
    <property type="entry name" value="mutl"/>
    <property type="match status" value="1"/>
</dbReference>
<dbReference type="GO" id="GO:0140664">
    <property type="term" value="F:ATP-dependent DNA damage sensor activity"/>
    <property type="evidence" value="ECO:0007669"/>
    <property type="project" value="InterPro"/>
</dbReference>
<evidence type="ECO:0000256" key="1">
    <source>
        <dbReference type="ARBA" id="ARBA00006082"/>
    </source>
</evidence>
<protein>
    <recommendedName>
        <fullName evidence="3">DNA mismatch repair protein PMS1</fullName>
    </recommendedName>
</protein>
<dbReference type="InterPro" id="IPR013507">
    <property type="entry name" value="DNA_mismatch_S5_2-like"/>
</dbReference>
<dbReference type="Gene3D" id="3.30.230.10">
    <property type="match status" value="1"/>
</dbReference>
<evidence type="ECO:0000313" key="8">
    <source>
        <dbReference type="Proteomes" id="UP000478008"/>
    </source>
</evidence>
<proteinExistence type="inferred from homology"/>
<organism evidence="7 8">
    <name type="scientific">Dekkera bruxellensis</name>
    <name type="common">Brettanomyces custersii</name>
    <dbReference type="NCBI Taxonomy" id="5007"/>
    <lineage>
        <taxon>Eukaryota</taxon>
        <taxon>Fungi</taxon>
        <taxon>Dikarya</taxon>
        <taxon>Ascomycota</taxon>
        <taxon>Saccharomycotina</taxon>
        <taxon>Pichiomycetes</taxon>
        <taxon>Pichiales</taxon>
        <taxon>Pichiaceae</taxon>
        <taxon>Brettanomyces</taxon>
    </lineage>
</organism>
<feature type="compositionally biased region" description="Basic and acidic residues" evidence="4">
    <location>
        <begin position="396"/>
        <end position="460"/>
    </location>
</feature>
<dbReference type="SUPFAM" id="SSF54211">
    <property type="entry name" value="Ribosomal protein S5 domain 2-like"/>
    <property type="match status" value="1"/>
</dbReference>
<dbReference type="GO" id="GO:0000710">
    <property type="term" value="P:meiotic mismatch repair"/>
    <property type="evidence" value="ECO:0007669"/>
    <property type="project" value="UniProtKB-ARBA"/>
</dbReference>
<accession>A0A7D9CX94</accession>
<keyword evidence="2" id="KW-0227">DNA damage</keyword>
<dbReference type="SMART" id="SM00853">
    <property type="entry name" value="MutL_C"/>
    <property type="match status" value="1"/>
</dbReference>
<dbReference type="GO" id="GO:0032389">
    <property type="term" value="C:MutLalpha complex"/>
    <property type="evidence" value="ECO:0007669"/>
    <property type="project" value="TreeGrafter"/>
</dbReference>
<dbReference type="SUPFAM" id="SSF118116">
    <property type="entry name" value="DNA mismatch repair protein MutL"/>
    <property type="match status" value="1"/>
</dbReference>
<evidence type="ECO:0000256" key="4">
    <source>
        <dbReference type="SAM" id="MobiDB-lite"/>
    </source>
</evidence>
<dbReference type="Pfam" id="PF08676">
    <property type="entry name" value="MutL_C"/>
    <property type="match status" value="1"/>
</dbReference>
<dbReference type="Gene3D" id="3.30.1370.100">
    <property type="entry name" value="MutL, C-terminal domain, regulatory subdomain"/>
    <property type="match status" value="1"/>
</dbReference>
<dbReference type="PANTHER" id="PTHR10073">
    <property type="entry name" value="DNA MISMATCH REPAIR PROTEIN MLH, PMS, MUTL"/>
    <property type="match status" value="1"/>
</dbReference>
<reference evidence="7 8" key="1">
    <citation type="submission" date="2019-07" db="EMBL/GenBank/DDBJ databases">
        <authorList>
            <person name="Friedrich A."/>
            <person name="Schacherer J."/>
        </authorList>
    </citation>
    <scope>NUCLEOTIDE SEQUENCE [LARGE SCALE GENOMIC DNA]</scope>
</reference>
<dbReference type="InterPro" id="IPR036890">
    <property type="entry name" value="HATPase_C_sf"/>
</dbReference>
<dbReference type="Proteomes" id="UP000478008">
    <property type="component" value="Unassembled WGS sequence"/>
</dbReference>
<feature type="region of interest" description="Disordered" evidence="4">
    <location>
        <begin position="378"/>
        <end position="468"/>
    </location>
</feature>
<gene>
    <name evidence="7" type="primary">PMS1</name>
    <name evidence="7" type="ORF">DEBR0S2_19614G</name>
</gene>
<evidence type="ECO:0000256" key="3">
    <source>
        <dbReference type="ARBA" id="ARBA00070941"/>
    </source>
</evidence>
<dbReference type="GO" id="GO:0030983">
    <property type="term" value="F:mismatched DNA binding"/>
    <property type="evidence" value="ECO:0007669"/>
    <property type="project" value="InterPro"/>
</dbReference>
<dbReference type="SMART" id="SM01340">
    <property type="entry name" value="DNA_mis_repair"/>
    <property type="match status" value="1"/>
</dbReference>
<dbReference type="InterPro" id="IPR042120">
    <property type="entry name" value="MutL_C_dimsub"/>
</dbReference>
<dbReference type="FunFam" id="3.30.565.10:FF:000014">
    <property type="entry name" value="Mismatch repair endonuclease pms1, putative"/>
    <property type="match status" value="1"/>
</dbReference>
<dbReference type="CDD" id="cd03484">
    <property type="entry name" value="MutL_Trans_hPMS_2_like"/>
    <property type="match status" value="1"/>
</dbReference>
<feature type="domain" description="MutL C-terminal dimerisation" evidence="5">
    <location>
        <begin position="650"/>
        <end position="801"/>
    </location>
</feature>
<dbReference type="Gene3D" id="3.30.565.10">
    <property type="entry name" value="Histidine kinase-like ATPase, C-terminal domain"/>
    <property type="match status" value="1"/>
</dbReference>
<dbReference type="InterPro" id="IPR014721">
    <property type="entry name" value="Ribsml_uS5_D2-typ_fold_subgr"/>
</dbReference>
<evidence type="ECO:0000313" key="7">
    <source>
        <dbReference type="EMBL" id="VUG17934.1"/>
    </source>
</evidence>
<dbReference type="InterPro" id="IPR002099">
    <property type="entry name" value="MutL/Mlh/PMS"/>
</dbReference>
<dbReference type="CDD" id="cd16926">
    <property type="entry name" value="HATPase_MutL-MLH-PMS-like"/>
    <property type="match status" value="1"/>
</dbReference>
<dbReference type="GO" id="GO:0005524">
    <property type="term" value="F:ATP binding"/>
    <property type="evidence" value="ECO:0007669"/>
    <property type="project" value="InterPro"/>
</dbReference>
<dbReference type="InterPro" id="IPR014790">
    <property type="entry name" value="MutL_C"/>
</dbReference>
<dbReference type="Gene3D" id="3.30.1540.20">
    <property type="entry name" value="MutL, C-terminal domain, dimerisation subdomain"/>
    <property type="match status" value="1"/>
</dbReference>
<dbReference type="InterPro" id="IPR020568">
    <property type="entry name" value="Ribosomal_Su5_D2-typ_SF"/>
</dbReference>
<comment type="similarity">
    <text evidence="1">Belongs to the DNA mismatch repair MutL/HexB family.</text>
</comment>
<feature type="domain" description="DNA mismatch repair protein S5" evidence="6">
    <location>
        <begin position="216"/>
        <end position="345"/>
    </location>
</feature>
<evidence type="ECO:0000259" key="6">
    <source>
        <dbReference type="SMART" id="SM01340"/>
    </source>
</evidence>
<dbReference type="SUPFAM" id="SSF55874">
    <property type="entry name" value="ATPase domain of HSP90 chaperone/DNA topoisomerase II/histidine kinase"/>
    <property type="match status" value="1"/>
</dbReference>
<feature type="compositionally biased region" description="Polar residues" evidence="4">
    <location>
        <begin position="378"/>
        <end position="388"/>
    </location>
</feature>
<dbReference type="PANTHER" id="PTHR10073:SF52">
    <property type="entry name" value="MISMATCH REPAIR ENDONUCLEASE PMS2"/>
    <property type="match status" value="1"/>
</dbReference>
<keyword evidence="8" id="KW-1185">Reference proteome</keyword>
<evidence type="ECO:0000259" key="5">
    <source>
        <dbReference type="SMART" id="SM00853"/>
    </source>
</evidence>
<dbReference type="Pfam" id="PF01119">
    <property type="entry name" value="DNA_mis_repair"/>
    <property type="match status" value="1"/>
</dbReference>
<dbReference type="InterPro" id="IPR037198">
    <property type="entry name" value="MutL_C_sf"/>
</dbReference>
<name>A0A7D9CX94_DEKBR</name>
<dbReference type="InterPro" id="IPR042121">
    <property type="entry name" value="MutL_C_regsub"/>
</dbReference>